<evidence type="ECO:0000313" key="2">
    <source>
        <dbReference type="Proteomes" id="UP001497680"/>
    </source>
</evidence>
<name>A0ACC0CJB1_9PEZI</name>
<reference evidence="1 2" key="1">
    <citation type="journal article" date="2022" name="New Phytol.">
        <title>Ecological generalism drives hyperdiversity of secondary metabolite gene clusters in xylarialean endophytes.</title>
        <authorList>
            <person name="Franco M.E.E."/>
            <person name="Wisecaver J.H."/>
            <person name="Arnold A.E."/>
            <person name="Ju Y.M."/>
            <person name="Slot J.C."/>
            <person name="Ahrendt S."/>
            <person name="Moore L.P."/>
            <person name="Eastman K.E."/>
            <person name="Scott K."/>
            <person name="Konkel Z."/>
            <person name="Mondo S.J."/>
            <person name="Kuo A."/>
            <person name="Hayes R.D."/>
            <person name="Haridas S."/>
            <person name="Andreopoulos B."/>
            <person name="Riley R."/>
            <person name="LaButti K."/>
            <person name="Pangilinan J."/>
            <person name="Lipzen A."/>
            <person name="Amirebrahimi M."/>
            <person name="Yan J."/>
            <person name="Adam C."/>
            <person name="Keymanesh K."/>
            <person name="Ng V."/>
            <person name="Louie K."/>
            <person name="Northen T."/>
            <person name="Drula E."/>
            <person name="Henrissat B."/>
            <person name="Hsieh H.M."/>
            <person name="Youens-Clark K."/>
            <person name="Lutzoni F."/>
            <person name="Miadlikowska J."/>
            <person name="Eastwood D.C."/>
            <person name="Hamelin R.C."/>
            <person name="Grigoriev I.V."/>
            <person name="U'Ren J.M."/>
        </authorList>
    </citation>
    <scope>NUCLEOTIDE SEQUENCE [LARGE SCALE GENOMIC DNA]</scope>
    <source>
        <strain evidence="1 2">ER1909</strain>
    </source>
</reference>
<proteinExistence type="predicted"/>
<accession>A0ACC0CJB1</accession>
<sequence length="560" mass="62794">MDLLTCLCLAAIEAKVVTVLSPTVLSTEVWSFAIWDAASLFLFQYLAVKYYRIWVYPIYFSPLRHLPGPTDNHFFFGQALRLLWADTPTSLYVQWMRENPDAPFIRYLSFANTEVLVVNSIQAHKALLQTNCYDFRKPDTLQRMVKEIVGSGIFMLEGEIHRARRKMLAASFSNPQIRKHQPIFQRVARQLGGVFDQAIDCSTRDAVGMVDCRKAFCRATLDIIAETALGIELSHLRVTTSAYQPGAKSGPGSGYTFHHAYDTLFTRSFAGNVLLWANAFVPTRWIPVQANRDFLFATTWLRGVLTGLVHDRYCALSEAVAGDAQVKRESPDFLTYLVTESRPGGPAEGISEDEFVGHLLQFMVAGHETSAMALAWSVYVLATKQDIQSKLRAEVAELLPHAVDPTAAELDSLPYLDGFVKEILRLYSPATLMYRQAEVDVHLDGVFVPKGTTVEIVPSVTMRNPHIWGEDVDVVDPSRWNRLTGDQHSPYAFEAFSNGPRICIGRSFALLEIKTIVVEMVRRYRFLYVAKPFSVGNPSLILRPTGLEVAVQKVGKQSNS</sequence>
<gene>
    <name evidence="1" type="ORF">F4821DRAFT_273813</name>
</gene>
<organism evidence="1 2">
    <name type="scientific">Hypoxylon rubiginosum</name>
    <dbReference type="NCBI Taxonomy" id="110542"/>
    <lineage>
        <taxon>Eukaryota</taxon>
        <taxon>Fungi</taxon>
        <taxon>Dikarya</taxon>
        <taxon>Ascomycota</taxon>
        <taxon>Pezizomycotina</taxon>
        <taxon>Sordariomycetes</taxon>
        <taxon>Xylariomycetidae</taxon>
        <taxon>Xylariales</taxon>
        <taxon>Hypoxylaceae</taxon>
        <taxon>Hypoxylon</taxon>
    </lineage>
</organism>
<comment type="caution">
    <text evidence="1">The sequence shown here is derived from an EMBL/GenBank/DDBJ whole genome shotgun (WGS) entry which is preliminary data.</text>
</comment>
<evidence type="ECO:0000313" key="1">
    <source>
        <dbReference type="EMBL" id="KAI6080470.1"/>
    </source>
</evidence>
<dbReference type="Proteomes" id="UP001497680">
    <property type="component" value="Unassembled WGS sequence"/>
</dbReference>
<dbReference type="EMBL" id="MU394441">
    <property type="protein sequence ID" value="KAI6080470.1"/>
    <property type="molecule type" value="Genomic_DNA"/>
</dbReference>
<keyword evidence="2" id="KW-1185">Reference proteome</keyword>
<protein>
    <submittedName>
        <fullName evidence="1">Cytochrome P450</fullName>
    </submittedName>
</protein>